<accession>A0A420HN53</accession>
<evidence type="ECO:0000256" key="1">
    <source>
        <dbReference type="SAM" id="MobiDB-lite"/>
    </source>
</evidence>
<sequence>MSSIPQKTPLKDCNAFSKKQKEKQFNINDPGMCTEEGTTDYVLDAIRTYQELDFHDEDLWEVFREDFTGWNKENIDTADRKAIRLLRDHLHENDVWVFKKQAAPIVKAQADVLLESKQHIWTEEQIEEQQQDLKPLNSRHGSKKPPTAGSVVSHEVIAQQLNTLPIMYPAMTEPLQRSPHHPMRTVIQPTSVFTPNMIKRHFQLRLKTILDTEIDQQ</sequence>
<comment type="caution">
    <text evidence="2">The sequence shown here is derived from an EMBL/GenBank/DDBJ whole genome shotgun (WGS) entry which is preliminary data.</text>
</comment>
<organism evidence="2 3">
    <name type="scientific">Golovinomyces cichoracearum</name>
    <dbReference type="NCBI Taxonomy" id="62708"/>
    <lineage>
        <taxon>Eukaryota</taxon>
        <taxon>Fungi</taxon>
        <taxon>Dikarya</taxon>
        <taxon>Ascomycota</taxon>
        <taxon>Pezizomycotina</taxon>
        <taxon>Leotiomycetes</taxon>
        <taxon>Erysiphales</taxon>
        <taxon>Erysiphaceae</taxon>
        <taxon>Golovinomyces</taxon>
    </lineage>
</organism>
<protein>
    <submittedName>
        <fullName evidence="2">Uncharacterized protein</fullName>
    </submittedName>
</protein>
<dbReference type="EMBL" id="MCBR01017996">
    <property type="protein sequence ID" value="RKF58875.1"/>
    <property type="molecule type" value="Genomic_DNA"/>
</dbReference>
<dbReference type="Proteomes" id="UP000285405">
    <property type="component" value="Unassembled WGS sequence"/>
</dbReference>
<proteinExistence type="predicted"/>
<feature type="region of interest" description="Disordered" evidence="1">
    <location>
        <begin position="126"/>
        <end position="151"/>
    </location>
</feature>
<dbReference type="OrthoDB" id="3595191at2759"/>
<name>A0A420HN53_9PEZI</name>
<reference evidence="2 3" key="1">
    <citation type="journal article" date="2018" name="BMC Genomics">
        <title>Comparative genome analyses reveal sequence features reflecting distinct modes of host-adaptation between dicot and monocot powdery mildew.</title>
        <authorList>
            <person name="Wu Y."/>
            <person name="Ma X."/>
            <person name="Pan Z."/>
            <person name="Kale S.D."/>
            <person name="Song Y."/>
            <person name="King H."/>
            <person name="Zhang Q."/>
            <person name="Presley C."/>
            <person name="Deng X."/>
            <person name="Wei C.I."/>
            <person name="Xiao S."/>
        </authorList>
    </citation>
    <scope>NUCLEOTIDE SEQUENCE [LARGE SCALE GENOMIC DNA]</scope>
    <source>
        <strain evidence="2">UCSC1</strain>
    </source>
</reference>
<dbReference type="AlphaFoldDB" id="A0A420HN53"/>
<evidence type="ECO:0000313" key="3">
    <source>
        <dbReference type="Proteomes" id="UP000285405"/>
    </source>
</evidence>
<gene>
    <name evidence="2" type="ORF">GcC1_179012</name>
</gene>
<evidence type="ECO:0000313" key="2">
    <source>
        <dbReference type="EMBL" id="RKF58875.1"/>
    </source>
</evidence>